<evidence type="ECO:0008006" key="4">
    <source>
        <dbReference type="Google" id="ProtNLM"/>
    </source>
</evidence>
<sequence length="99" mass="10747">MRRLGALWRGDLPLEVAFWRWAVVGGLVVNLSTSVLFLVLIMQGQPLAALVVGYALSVPYNILATVGVWRSAGRFSGPRHWADVARLVTTIGMVILSAT</sequence>
<keyword evidence="1" id="KW-0812">Transmembrane</keyword>
<evidence type="ECO:0000313" key="2">
    <source>
        <dbReference type="EMBL" id="NKC34379.1"/>
    </source>
</evidence>
<protein>
    <recommendedName>
        <fullName evidence="4">GtrA-like protein domain-containing protein</fullName>
    </recommendedName>
</protein>
<comment type="caution">
    <text evidence="2">The sequence shown here is derived from an EMBL/GenBank/DDBJ whole genome shotgun (WGS) entry which is preliminary data.</text>
</comment>
<reference evidence="2 3" key="1">
    <citation type="submission" date="2020-03" db="EMBL/GenBank/DDBJ databases">
        <title>Roseomonas selenitidurans sp. nov. isolated from urban soil.</title>
        <authorList>
            <person name="Liu H."/>
        </authorList>
    </citation>
    <scope>NUCLEOTIDE SEQUENCE [LARGE SCALE GENOMIC DNA]</scope>
    <source>
        <strain evidence="2 3">BU-1</strain>
    </source>
</reference>
<proteinExistence type="predicted"/>
<keyword evidence="3" id="KW-1185">Reference proteome</keyword>
<dbReference type="Proteomes" id="UP000787635">
    <property type="component" value="Unassembled WGS sequence"/>
</dbReference>
<dbReference type="EMBL" id="JAAVNE010000081">
    <property type="protein sequence ID" value="NKC34379.1"/>
    <property type="molecule type" value="Genomic_DNA"/>
</dbReference>
<accession>A0ABX1EAV7</accession>
<keyword evidence="1" id="KW-1133">Transmembrane helix</keyword>
<evidence type="ECO:0000256" key="1">
    <source>
        <dbReference type="SAM" id="Phobius"/>
    </source>
</evidence>
<name>A0ABX1EAV7_9PROT</name>
<evidence type="ECO:0000313" key="3">
    <source>
        <dbReference type="Proteomes" id="UP000787635"/>
    </source>
</evidence>
<gene>
    <name evidence="2" type="ORF">HEQ75_26245</name>
</gene>
<organism evidence="2 3">
    <name type="scientific">Falsiroseomonas selenitidurans</name>
    <dbReference type="NCBI Taxonomy" id="2716335"/>
    <lineage>
        <taxon>Bacteria</taxon>
        <taxon>Pseudomonadati</taxon>
        <taxon>Pseudomonadota</taxon>
        <taxon>Alphaproteobacteria</taxon>
        <taxon>Acetobacterales</taxon>
        <taxon>Roseomonadaceae</taxon>
        <taxon>Falsiroseomonas</taxon>
    </lineage>
</organism>
<feature type="transmembrane region" description="Helical" evidence="1">
    <location>
        <begin position="47"/>
        <end position="69"/>
    </location>
</feature>
<keyword evidence="1" id="KW-0472">Membrane</keyword>
<dbReference type="RefSeq" id="WP_168035088.1">
    <property type="nucleotide sequence ID" value="NZ_JAAVNE010000081.1"/>
</dbReference>
<feature type="transmembrane region" description="Helical" evidence="1">
    <location>
        <begin position="21"/>
        <end position="41"/>
    </location>
</feature>